<evidence type="ECO:0000313" key="2">
    <source>
        <dbReference type="EMBL" id="SHO57184.1"/>
    </source>
</evidence>
<evidence type="ECO:0000313" key="3">
    <source>
        <dbReference type="Proteomes" id="UP000184600"/>
    </source>
</evidence>
<dbReference type="PANTHER" id="PTHR46211:SF1">
    <property type="entry name" value="GLYCEROPHOSPHODIESTER PHOSPHODIESTERASE, CYTOPLASMIC"/>
    <property type="match status" value="1"/>
</dbReference>
<gene>
    <name evidence="2" type="primary">ugpQ</name>
    <name evidence="2" type="ORF">VQ7734_02953</name>
</gene>
<dbReference type="InterPro" id="IPR017946">
    <property type="entry name" value="PLC-like_Pdiesterase_TIM-brl"/>
</dbReference>
<dbReference type="InterPro" id="IPR030395">
    <property type="entry name" value="GP_PDE_dom"/>
</dbReference>
<dbReference type="PROSITE" id="PS51704">
    <property type="entry name" value="GP_PDE"/>
    <property type="match status" value="1"/>
</dbReference>
<name>A0A1M7YX33_9VIBR</name>
<protein>
    <submittedName>
        <fullName evidence="2">Glycerophosphoryl diester phosphodiesterase</fullName>
        <ecNumber evidence="2">3.1.4.46</ecNumber>
    </submittedName>
</protein>
<dbReference type="Pfam" id="PF03009">
    <property type="entry name" value="GDPD"/>
    <property type="match status" value="1"/>
</dbReference>
<dbReference type="STRING" id="1117707.VQ7734_02953"/>
<dbReference type="PANTHER" id="PTHR46211">
    <property type="entry name" value="GLYCEROPHOSPHORYL DIESTER PHOSPHODIESTERASE"/>
    <property type="match status" value="1"/>
</dbReference>
<dbReference type="Proteomes" id="UP000184600">
    <property type="component" value="Unassembled WGS sequence"/>
</dbReference>
<keyword evidence="3" id="KW-1185">Reference proteome</keyword>
<dbReference type="AlphaFoldDB" id="A0A1M7YX33"/>
<feature type="domain" description="GP-PDE" evidence="1">
    <location>
        <begin position="8"/>
        <end position="241"/>
    </location>
</feature>
<proteinExistence type="predicted"/>
<dbReference type="GO" id="GO:0006629">
    <property type="term" value="P:lipid metabolic process"/>
    <property type="evidence" value="ECO:0007669"/>
    <property type="project" value="InterPro"/>
</dbReference>
<organism evidence="2 3">
    <name type="scientific">Vibrio quintilis</name>
    <dbReference type="NCBI Taxonomy" id="1117707"/>
    <lineage>
        <taxon>Bacteria</taxon>
        <taxon>Pseudomonadati</taxon>
        <taxon>Pseudomonadota</taxon>
        <taxon>Gammaproteobacteria</taxon>
        <taxon>Vibrionales</taxon>
        <taxon>Vibrionaceae</taxon>
        <taxon>Vibrio</taxon>
    </lineage>
</organism>
<dbReference type="EC" id="3.1.4.46" evidence="2"/>
<dbReference type="GO" id="GO:0008889">
    <property type="term" value="F:glycerophosphodiester phosphodiesterase activity"/>
    <property type="evidence" value="ECO:0007669"/>
    <property type="project" value="UniProtKB-EC"/>
</dbReference>
<evidence type="ECO:0000259" key="1">
    <source>
        <dbReference type="PROSITE" id="PS51704"/>
    </source>
</evidence>
<keyword evidence="2" id="KW-0378">Hydrolase</keyword>
<reference evidence="3" key="1">
    <citation type="submission" date="2016-12" db="EMBL/GenBank/DDBJ databases">
        <authorList>
            <person name="Rodrigo-Torres L."/>
            <person name="Arahal R.D."/>
            <person name="Lucena T."/>
        </authorList>
    </citation>
    <scope>NUCLEOTIDE SEQUENCE [LARGE SCALE GENOMIC DNA]</scope>
</reference>
<sequence>MELIQMKPIIIGHRGVAGTYPENTRASFLAAAKAGLTWIELDIQPEAEGQLVVCHDHELGRCSDGQGRVDAHSLQALKQLDFGGWFAPEFQGEQILTLEELFALLHEYPIAINIEIKVDETHDQEKVARELYRVLSVANMDPQRVLLSSFSHEVLTICHQMSSVYPLAVLTEKLTAADSKLMKEIGAVACNINYRALDEVTLEQLHQAGLQVWVYTVNEPEHFTLKDQVDGIFTDYPGRFI</sequence>
<dbReference type="EMBL" id="FRFG01000034">
    <property type="protein sequence ID" value="SHO57184.1"/>
    <property type="molecule type" value="Genomic_DNA"/>
</dbReference>
<accession>A0A1M7YX33</accession>
<dbReference type="Gene3D" id="3.20.20.190">
    <property type="entry name" value="Phosphatidylinositol (PI) phosphodiesterase"/>
    <property type="match status" value="1"/>
</dbReference>
<dbReference type="SUPFAM" id="SSF51695">
    <property type="entry name" value="PLC-like phosphodiesterases"/>
    <property type="match status" value="1"/>
</dbReference>